<dbReference type="InterPro" id="IPR012334">
    <property type="entry name" value="Pectin_lyas_fold"/>
</dbReference>
<dbReference type="InterPro" id="IPR011050">
    <property type="entry name" value="Pectin_lyase_fold/virulence"/>
</dbReference>
<evidence type="ECO:0000256" key="2">
    <source>
        <dbReference type="ARBA" id="ARBA00022801"/>
    </source>
</evidence>
<comment type="caution">
    <text evidence="5">The sequence shown here is derived from an EMBL/GenBank/DDBJ whole genome shotgun (WGS) entry which is preliminary data.</text>
</comment>
<proteinExistence type="inferred from homology"/>
<evidence type="ECO:0000313" key="6">
    <source>
        <dbReference type="Proteomes" id="UP000290608"/>
    </source>
</evidence>
<evidence type="ECO:0000256" key="4">
    <source>
        <dbReference type="RuleBase" id="RU361169"/>
    </source>
</evidence>
<dbReference type="InterPro" id="IPR006626">
    <property type="entry name" value="PbH1"/>
</dbReference>
<dbReference type="SMART" id="SM00710">
    <property type="entry name" value="PbH1"/>
    <property type="match status" value="5"/>
</dbReference>
<name>A0A4V1KRM3_9FLAO</name>
<dbReference type="STRING" id="1122159.SAMN02745246_03635"/>
<dbReference type="Pfam" id="PF00295">
    <property type="entry name" value="Glyco_hydro_28"/>
    <property type="match status" value="1"/>
</dbReference>
<dbReference type="PANTHER" id="PTHR31339">
    <property type="entry name" value="PECTIN LYASE-RELATED"/>
    <property type="match status" value="1"/>
</dbReference>
<comment type="similarity">
    <text evidence="1 4">Belongs to the glycosyl hydrolase 28 family.</text>
</comment>
<dbReference type="GO" id="GO:0004650">
    <property type="term" value="F:polygalacturonase activity"/>
    <property type="evidence" value="ECO:0007669"/>
    <property type="project" value="InterPro"/>
</dbReference>
<sequence length="494" mass="54570">MKIVLPLFACVFLTAIGCKNTTQNADKIAIEQTAFQPDWIDEVGADTNEFKEDVFYVNDYGAIADGSALTTTAIQKAIDAASENGGGTVTFKPGKYLSGSVFIKENIQFTIPDGVQILGSENIDDYPEIDTRVAGIEMQWPAALINVLDQKNVTINGDGLVDGQGKIYWDYYWNLRKEYEPKGLRWIVDYDAKRPRTILIQNAENVFLKDLNIQRAGFWTVQVLYSNQITVDGLTIRNNIGGHGPSTDGIDIDSSKYVLIQNCDIDCNDDNFCLKAGRDWDGLRVDRPTEYVVIRDCIALAGSGLCTIGSETSGDIRHVFVSNIQGKGTSNGLRIKSATNRGGTVEDIHMENIKMDSVGTVMRITMNWNPAYSYSKLPEGYDYDSIPKRWKTLLHEVDPPSKGIPTFKNISIKNIDVKGAKTAIYVNGMEESVVSNVTLEDVQITAAEAGQITYSKDWTLKNVSLTIKDGSKLKIEKSPGVSVADSLYQTTSKR</sequence>
<dbReference type="InterPro" id="IPR051801">
    <property type="entry name" value="GH28_Enzymes"/>
</dbReference>
<keyword evidence="2 4" id="KW-0378">Hydrolase</keyword>
<dbReference type="AlphaFoldDB" id="A0A4V1KRM3"/>
<evidence type="ECO:0000256" key="3">
    <source>
        <dbReference type="ARBA" id="ARBA00023295"/>
    </source>
</evidence>
<organism evidence="5 6">
    <name type="scientific">Leeuwenhoekiella marinoflava</name>
    <dbReference type="NCBI Taxonomy" id="988"/>
    <lineage>
        <taxon>Bacteria</taxon>
        <taxon>Pseudomonadati</taxon>
        <taxon>Bacteroidota</taxon>
        <taxon>Flavobacteriia</taxon>
        <taxon>Flavobacteriales</taxon>
        <taxon>Flavobacteriaceae</taxon>
        <taxon>Leeuwenhoekiella</taxon>
    </lineage>
</organism>
<dbReference type="Gene3D" id="2.160.20.10">
    <property type="entry name" value="Single-stranded right-handed beta-helix, Pectin lyase-like"/>
    <property type="match status" value="1"/>
</dbReference>
<dbReference type="InterPro" id="IPR000743">
    <property type="entry name" value="Glyco_hydro_28"/>
</dbReference>
<reference evidence="5 6" key="1">
    <citation type="submission" date="2018-07" db="EMBL/GenBank/DDBJ databases">
        <title>Leeuwenhoekiella genomics.</title>
        <authorList>
            <person name="Tahon G."/>
            <person name="Willems A."/>
        </authorList>
    </citation>
    <scope>NUCLEOTIDE SEQUENCE [LARGE SCALE GENOMIC DNA]</scope>
    <source>
        <strain evidence="5 6">LMG 1345</strain>
    </source>
</reference>
<dbReference type="PROSITE" id="PS51257">
    <property type="entry name" value="PROKAR_LIPOPROTEIN"/>
    <property type="match status" value="1"/>
</dbReference>
<protein>
    <submittedName>
        <fullName evidence="5">Glycosyl hydrolase family 28</fullName>
    </submittedName>
</protein>
<keyword evidence="3 4" id="KW-0326">Glycosidase</keyword>
<evidence type="ECO:0000313" key="5">
    <source>
        <dbReference type="EMBL" id="RXG25412.1"/>
    </source>
</evidence>
<dbReference type="PANTHER" id="PTHR31339:SF9">
    <property type="entry name" value="PLASMIN AND FIBRONECTIN-BINDING PROTEIN A"/>
    <property type="match status" value="1"/>
</dbReference>
<dbReference type="SUPFAM" id="SSF51126">
    <property type="entry name" value="Pectin lyase-like"/>
    <property type="match status" value="1"/>
</dbReference>
<dbReference type="GO" id="GO:0005975">
    <property type="term" value="P:carbohydrate metabolic process"/>
    <property type="evidence" value="ECO:0007669"/>
    <property type="project" value="InterPro"/>
</dbReference>
<dbReference type="EMBL" id="QOVL01000023">
    <property type="protein sequence ID" value="RXG25412.1"/>
    <property type="molecule type" value="Genomic_DNA"/>
</dbReference>
<evidence type="ECO:0000256" key="1">
    <source>
        <dbReference type="ARBA" id="ARBA00008834"/>
    </source>
</evidence>
<dbReference type="Proteomes" id="UP000290608">
    <property type="component" value="Unassembled WGS sequence"/>
</dbReference>
<accession>A0A4V1KRM3</accession>
<gene>
    <name evidence="5" type="ORF">DSL99_3568</name>
</gene>
<dbReference type="RefSeq" id="WP_073100627.1">
    <property type="nucleotide sequence ID" value="NZ_JBALUR010000015.1"/>
</dbReference>